<evidence type="ECO:0008006" key="3">
    <source>
        <dbReference type="Google" id="ProtNLM"/>
    </source>
</evidence>
<dbReference type="RefSeq" id="WP_198143563.1">
    <property type="nucleotide sequence ID" value="NZ_CP012669.1"/>
</dbReference>
<dbReference type="EMBL" id="CP012669">
    <property type="protein sequence ID" value="ALE15948.1"/>
    <property type="molecule type" value="Genomic_DNA"/>
</dbReference>
<sequence>MLEPPRGDAKARFRPDFGQRVLLTVDTEEEFEWGGAFTKDDHGLSHVAQIRQFQAFCEGLGVVPLYLVDWPIVMNERAVEVIGESVKRGLAEVGVQLHPWVNPPHEEEVNAFNSYAGNLPHDLERAKFLRLRDEIEAKTGVAPLTYRAGRYGLGPNSAQMLMDAGIAIDTSVRSNFDYRAGHGPDYSRHPLEPYWVDTEHRLLELPVTSVFWGMLRRQGPVLAPLLAKMPMVGSAFSRLGLLEKIPLTPEGVTAEEALRGLDMAIDDGLPIIVLSFHSPSLAVGHTPYVRTEDDLNELYDWFRQVYAYCERYGVKPTSIAEIMQSTIV</sequence>
<reference evidence="1 2" key="1">
    <citation type="submission" date="2015-09" db="EMBL/GenBank/DDBJ databases">
        <title>Complete genome sequence of a benzo[a]pyrene-degrading bacterium Altererythrobacter epoxidivorans CGMCC 1.7731T.</title>
        <authorList>
            <person name="Li Z."/>
            <person name="Cheng H."/>
            <person name="Huo Y."/>
            <person name="Xu X."/>
        </authorList>
    </citation>
    <scope>NUCLEOTIDE SEQUENCE [LARGE SCALE GENOMIC DNA]</scope>
    <source>
        <strain evidence="1 2">CGMCC 1.7731</strain>
    </source>
</reference>
<dbReference type="GO" id="GO:0005975">
    <property type="term" value="P:carbohydrate metabolic process"/>
    <property type="evidence" value="ECO:0007669"/>
    <property type="project" value="InterPro"/>
</dbReference>
<dbReference type="AlphaFoldDB" id="A0A0M4M6M6"/>
<evidence type="ECO:0000313" key="2">
    <source>
        <dbReference type="Proteomes" id="UP000057938"/>
    </source>
</evidence>
<accession>A0A0M4M6M6</accession>
<keyword evidence="2" id="KW-1185">Reference proteome</keyword>
<organism evidence="1 2">
    <name type="scientific">Altererythrobacter epoxidivorans</name>
    <dbReference type="NCBI Taxonomy" id="361183"/>
    <lineage>
        <taxon>Bacteria</taxon>
        <taxon>Pseudomonadati</taxon>
        <taxon>Pseudomonadota</taxon>
        <taxon>Alphaproteobacteria</taxon>
        <taxon>Sphingomonadales</taxon>
        <taxon>Erythrobacteraceae</taxon>
        <taxon>Altererythrobacter</taxon>
    </lineage>
</organism>
<dbReference type="STRING" id="361183.AMC99_00640"/>
<dbReference type="Proteomes" id="UP000057938">
    <property type="component" value="Chromosome"/>
</dbReference>
<dbReference type="InterPro" id="IPR011330">
    <property type="entry name" value="Glyco_hydro/deAcase_b/a-brl"/>
</dbReference>
<dbReference type="KEGG" id="aep:AMC99_00640"/>
<dbReference type="Gene3D" id="3.20.20.370">
    <property type="entry name" value="Glycoside hydrolase/deacetylase"/>
    <property type="match status" value="1"/>
</dbReference>
<proteinExistence type="predicted"/>
<name>A0A0M4M6M6_9SPHN</name>
<gene>
    <name evidence="1" type="ORF">AMC99_00640</name>
</gene>
<evidence type="ECO:0000313" key="1">
    <source>
        <dbReference type="EMBL" id="ALE15948.1"/>
    </source>
</evidence>
<dbReference type="PATRIC" id="fig|361183.4.peg.631"/>
<protein>
    <recommendedName>
        <fullName evidence="3">WalW protein</fullName>
    </recommendedName>
</protein>
<dbReference type="CDD" id="cd10935">
    <property type="entry name" value="CE4_WalW"/>
    <property type="match status" value="1"/>
</dbReference>
<dbReference type="SUPFAM" id="SSF88713">
    <property type="entry name" value="Glycoside hydrolase/deacetylase"/>
    <property type="match status" value="1"/>
</dbReference>